<dbReference type="EMBL" id="JAUNZN010000002">
    <property type="protein sequence ID" value="KAK4828390.1"/>
    <property type="molecule type" value="Genomic_DNA"/>
</dbReference>
<reference evidence="1 2" key="1">
    <citation type="journal article" date="2023" name="J. Hered.">
        <title>Chromosome-level genome of the wood stork (Mycteria americana) provides insight into avian chromosome evolution.</title>
        <authorList>
            <person name="Flamio R. Jr."/>
            <person name="Ramstad K.M."/>
        </authorList>
    </citation>
    <scope>NUCLEOTIDE SEQUENCE [LARGE SCALE GENOMIC DNA]</scope>
    <source>
        <strain evidence="1">JAX WOST 10</strain>
    </source>
</reference>
<protein>
    <submittedName>
        <fullName evidence="1">Uncharacterized protein</fullName>
    </submittedName>
</protein>
<dbReference type="Proteomes" id="UP001333110">
    <property type="component" value="Unassembled WGS sequence"/>
</dbReference>
<gene>
    <name evidence="1" type="ORF">QYF61_026128</name>
</gene>
<keyword evidence="2" id="KW-1185">Reference proteome</keyword>
<organism evidence="1 2">
    <name type="scientific">Mycteria americana</name>
    <name type="common">Wood stork</name>
    <dbReference type="NCBI Taxonomy" id="33587"/>
    <lineage>
        <taxon>Eukaryota</taxon>
        <taxon>Metazoa</taxon>
        <taxon>Chordata</taxon>
        <taxon>Craniata</taxon>
        <taxon>Vertebrata</taxon>
        <taxon>Euteleostomi</taxon>
        <taxon>Archelosauria</taxon>
        <taxon>Archosauria</taxon>
        <taxon>Dinosauria</taxon>
        <taxon>Saurischia</taxon>
        <taxon>Theropoda</taxon>
        <taxon>Coelurosauria</taxon>
        <taxon>Aves</taxon>
        <taxon>Neognathae</taxon>
        <taxon>Neoaves</taxon>
        <taxon>Aequornithes</taxon>
        <taxon>Ciconiiformes</taxon>
        <taxon>Ciconiidae</taxon>
        <taxon>Mycteria</taxon>
    </lineage>
</organism>
<proteinExistence type="predicted"/>
<dbReference type="AlphaFoldDB" id="A0AAN7NLY1"/>
<sequence>MGVREQVADPLSMSWFSPSRQLSTTQPLVHSPPVGWGREWEEQKRICSITFPRIDLVGPVSIGQGTRYNEEIFYDEGGETLEQVSQRGGKCPIPGNIQGQVGRGSEYPDLVEDVPAHCREVGLDDL</sequence>
<name>A0AAN7NLY1_MYCAM</name>
<comment type="caution">
    <text evidence="1">The sequence shown here is derived from an EMBL/GenBank/DDBJ whole genome shotgun (WGS) entry which is preliminary data.</text>
</comment>
<evidence type="ECO:0000313" key="2">
    <source>
        <dbReference type="Proteomes" id="UP001333110"/>
    </source>
</evidence>
<accession>A0AAN7NLY1</accession>
<evidence type="ECO:0000313" key="1">
    <source>
        <dbReference type="EMBL" id="KAK4828390.1"/>
    </source>
</evidence>